<comment type="caution">
    <text evidence="1">The sequence shown here is derived from an EMBL/GenBank/DDBJ whole genome shotgun (WGS) entry which is preliminary data.</text>
</comment>
<dbReference type="RefSeq" id="WP_155765795.1">
    <property type="nucleotide sequence ID" value="NZ_JAKZGC010000009.1"/>
</dbReference>
<protein>
    <submittedName>
        <fullName evidence="1">Uncharacterized protein</fullName>
    </submittedName>
</protein>
<proteinExistence type="predicted"/>
<evidence type="ECO:0000313" key="1">
    <source>
        <dbReference type="EMBL" id="MDO3658264.1"/>
    </source>
</evidence>
<keyword evidence="2" id="KW-1185">Reference proteome</keyword>
<dbReference type="EMBL" id="JAUMJH010000034">
    <property type="protein sequence ID" value="MDO3658264.1"/>
    <property type="molecule type" value="Genomic_DNA"/>
</dbReference>
<dbReference type="Proteomes" id="UP001168902">
    <property type="component" value="Unassembled WGS sequence"/>
</dbReference>
<sequence length="172" mass="20131">MNQEELIEEIEVAFSDVKRPKTSLRQFKITDEKGLSQEISAAEWNIAGMRCTDKIWQEISDSELEECGCQLAHMKGDEFLYYLPAFMRHSVRYYKRPIWEDSFVLCTISSLQDPTQAENYYPGLGEYILEQFSELTLKHVNVIIAYLKFIATEGDYINQPDAIRALDYWLSY</sequence>
<organism evidence="1 2">
    <name type="scientific">Acinetobacter genomosp. 15BJ</name>
    <dbReference type="NCBI Taxonomy" id="106651"/>
    <lineage>
        <taxon>Bacteria</taxon>
        <taxon>Pseudomonadati</taxon>
        <taxon>Pseudomonadota</taxon>
        <taxon>Gammaproteobacteria</taxon>
        <taxon>Moraxellales</taxon>
        <taxon>Moraxellaceae</taxon>
        <taxon>Acinetobacter</taxon>
    </lineage>
</organism>
<accession>A0ABT8V2Y5</accession>
<dbReference type="InterPro" id="IPR046560">
    <property type="entry name" value="DUF6714"/>
</dbReference>
<name>A0ABT8V2Y5_9GAMM</name>
<gene>
    <name evidence="1" type="ORF">Q3V53_13850</name>
</gene>
<evidence type="ECO:0000313" key="2">
    <source>
        <dbReference type="Proteomes" id="UP001168902"/>
    </source>
</evidence>
<dbReference type="Pfam" id="PF20461">
    <property type="entry name" value="DUF6714"/>
    <property type="match status" value="1"/>
</dbReference>
<reference evidence="1 2" key="1">
    <citation type="submission" date="2023-07" db="EMBL/GenBank/DDBJ databases">
        <title>A novel proteolytic Acinetobacter species.</title>
        <authorList>
            <person name="Nemec A."/>
            <person name="Radolfova-Krizova L."/>
        </authorList>
    </citation>
    <scope>NUCLEOTIDE SEQUENCE [LARGE SCALE GENOMIC DNA]</scope>
    <source>
        <strain evidence="1 2">NIPH 1865</strain>
    </source>
</reference>